<dbReference type="Gene3D" id="1.10.260.40">
    <property type="entry name" value="lambda repressor-like DNA-binding domains"/>
    <property type="match status" value="1"/>
</dbReference>
<dbReference type="InterPro" id="IPR046335">
    <property type="entry name" value="LacI/GalR-like_sensor"/>
</dbReference>
<evidence type="ECO:0000313" key="6">
    <source>
        <dbReference type="Proteomes" id="UP001477870"/>
    </source>
</evidence>
<evidence type="ECO:0000259" key="4">
    <source>
        <dbReference type="PROSITE" id="PS50932"/>
    </source>
</evidence>
<dbReference type="CDD" id="cd01392">
    <property type="entry name" value="HTH_LacI"/>
    <property type="match status" value="1"/>
</dbReference>
<dbReference type="SMART" id="SM00354">
    <property type="entry name" value="HTH_LACI"/>
    <property type="match status" value="1"/>
</dbReference>
<keyword evidence="2" id="KW-0238">DNA-binding</keyword>
<dbReference type="InterPro" id="IPR028082">
    <property type="entry name" value="Peripla_BP_I"/>
</dbReference>
<dbReference type="Proteomes" id="UP001477870">
    <property type="component" value="Unassembled WGS sequence"/>
</dbReference>
<dbReference type="Gene3D" id="3.40.50.2300">
    <property type="match status" value="2"/>
</dbReference>
<keyword evidence="1" id="KW-0805">Transcription regulation</keyword>
<dbReference type="SUPFAM" id="SSF53822">
    <property type="entry name" value="Periplasmic binding protein-like I"/>
    <property type="match status" value="1"/>
</dbReference>
<evidence type="ECO:0000256" key="2">
    <source>
        <dbReference type="ARBA" id="ARBA00023125"/>
    </source>
</evidence>
<dbReference type="InterPro" id="IPR010982">
    <property type="entry name" value="Lambda_DNA-bd_dom_sf"/>
</dbReference>
<organism evidence="5 6">
    <name type="scientific">Ahrensia kielensis</name>
    <dbReference type="NCBI Taxonomy" id="76980"/>
    <lineage>
        <taxon>Bacteria</taxon>
        <taxon>Pseudomonadati</taxon>
        <taxon>Pseudomonadota</taxon>
        <taxon>Alphaproteobacteria</taxon>
        <taxon>Hyphomicrobiales</taxon>
        <taxon>Ahrensiaceae</taxon>
        <taxon>Ahrensia</taxon>
    </lineage>
</organism>
<sequence>MEKVNRPPTLKTIAYMTGFSVTAVSRALKDAPDISAQTKERVRLVAKQIGYRPSRAGLRLRTGKTQVICLILNVDEKIMSLTSQMVSGISAQLKGSNYHLVVTPYSDSDDPLEPVKYVVETGSADVVIISRMEPDDIRVRYLIEKNMPFVTHGRTLSNLPHAWVDYDNERFAYKGMERLNLLGCKSVSTVFPVPHLTYWRDLQSGFEKGLAEFDMTERRLPDLVLENTMNEIEEGVAKLMRSPNRPDGILSAAGSASIAITSGIERAGLEVGRDVQLVSKQSTRILERFRPAINVFFEDVPETGRVLADYALKLMQGHDPRSLSCLIYEDFAEHNRPHKNHPV</sequence>
<dbReference type="CDD" id="cd20009">
    <property type="entry name" value="PBP1_RafR-like"/>
    <property type="match status" value="1"/>
</dbReference>
<accession>A0ABU9T6E5</accession>
<dbReference type="PROSITE" id="PS50932">
    <property type="entry name" value="HTH_LACI_2"/>
    <property type="match status" value="1"/>
</dbReference>
<dbReference type="Pfam" id="PF13377">
    <property type="entry name" value="Peripla_BP_3"/>
    <property type="match status" value="1"/>
</dbReference>
<dbReference type="SUPFAM" id="SSF47413">
    <property type="entry name" value="lambda repressor-like DNA-binding domains"/>
    <property type="match status" value="1"/>
</dbReference>
<dbReference type="InterPro" id="IPR000843">
    <property type="entry name" value="HTH_LacI"/>
</dbReference>
<keyword evidence="3" id="KW-0804">Transcription</keyword>
<dbReference type="PANTHER" id="PTHR30146:SF109">
    <property type="entry name" value="HTH-TYPE TRANSCRIPTIONAL REGULATOR GALS"/>
    <property type="match status" value="1"/>
</dbReference>
<dbReference type="RefSeq" id="WP_342848152.1">
    <property type="nucleotide sequence ID" value="NZ_JBBMQO010000004.1"/>
</dbReference>
<name>A0ABU9T6E5_9HYPH</name>
<evidence type="ECO:0000256" key="1">
    <source>
        <dbReference type="ARBA" id="ARBA00023015"/>
    </source>
</evidence>
<dbReference type="PANTHER" id="PTHR30146">
    <property type="entry name" value="LACI-RELATED TRANSCRIPTIONAL REPRESSOR"/>
    <property type="match status" value="1"/>
</dbReference>
<evidence type="ECO:0000256" key="3">
    <source>
        <dbReference type="ARBA" id="ARBA00023163"/>
    </source>
</evidence>
<evidence type="ECO:0000313" key="5">
    <source>
        <dbReference type="EMBL" id="MEM5501699.1"/>
    </source>
</evidence>
<comment type="caution">
    <text evidence="5">The sequence shown here is derived from an EMBL/GenBank/DDBJ whole genome shotgun (WGS) entry which is preliminary data.</text>
</comment>
<reference evidence="5 6" key="1">
    <citation type="submission" date="2024-03" db="EMBL/GenBank/DDBJ databases">
        <title>Community enrichment and isolation of bacterial strains for fucoidan degradation.</title>
        <authorList>
            <person name="Sichert A."/>
        </authorList>
    </citation>
    <scope>NUCLEOTIDE SEQUENCE [LARGE SCALE GENOMIC DNA]</scope>
    <source>
        <strain evidence="5 6">AS62</strain>
    </source>
</reference>
<feature type="domain" description="HTH lacI-type" evidence="4">
    <location>
        <begin position="8"/>
        <end position="62"/>
    </location>
</feature>
<gene>
    <name evidence="5" type="ORF">WNY59_08865</name>
</gene>
<dbReference type="Pfam" id="PF00356">
    <property type="entry name" value="LacI"/>
    <property type="match status" value="1"/>
</dbReference>
<dbReference type="EMBL" id="JBBMQO010000004">
    <property type="protein sequence ID" value="MEM5501699.1"/>
    <property type="molecule type" value="Genomic_DNA"/>
</dbReference>
<proteinExistence type="predicted"/>
<keyword evidence="6" id="KW-1185">Reference proteome</keyword>
<protein>
    <submittedName>
        <fullName evidence="5">LacI family transcriptional regulator</fullName>
    </submittedName>
</protein>